<dbReference type="SUPFAM" id="SSF46785">
    <property type="entry name" value="Winged helix' DNA-binding domain"/>
    <property type="match status" value="1"/>
</dbReference>
<dbReference type="Pfam" id="PF00392">
    <property type="entry name" value="GntR"/>
    <property type="match status" value="1"/>
</dbReference>
<dbReference type="InterPro" id="IPR028978">
    <property type="entry name" value="Chorismate_lyase_/UTRA_dom_sf"/>
</dbReference>
<name>A0A8J3YPX3_9ACTN</name>
<dbReference type="PANTHER" id="PTHR44846:SF17">
    <property type="entry name" value="GNTR-FAMILY TRANSCRIPTIONAL REGULATOR"/>
    <property type="match status" value="1"/>
</dbReference>
<dbReference type="GO" id="GO:0003677">
    <property type="term" value="F:DNA binding"/>
    <property type="evidence" value="ECO:0007669"/>
    <property type="project" value="UniProtKB-KW"/>
</dbReference>
<dbReference type="RefSeq" id="WP_203901178.1">
    <property type="nucleotide sequence ID" value="NZ_BOPF01000016.1"/>
</dbReference>
<dbReference type="CDD" id="cd07377">
    <property type="entry name" value="WHTH_GntR"/>
    <property type="match status" value="1"/>
</dbReference>
<keyword evidence="1" id="KW-0805">Transcription regulation</keyword>
<organism evidence="5 6">
    <name type="scientific">Virgisporangium aliadipatigenens</name>
    <dbReference type="NCBI Taxonomy" id="741659"/>
    <lineage>
        <taxon>Bacteria</taxon>
        <taxon>Bacillati</taxon>
        <taxon>Actinomycetota</taxon>
        <taxon>Actinomycetes</taxon>
        <taxon>Micromonosporales</taxon>
        <taxon>Micromonosporaceae</taxon>
        <taxon>Virgisporangium</taxon>
    </lineage>
</organism>
<dbReference type="InterPro" id="IPR050679">
    <property type="entry name" value="Bact_HTH_transcr_reg"/>
</dbReference>
<dbReference type="SMART" id="SM00345">
    <property type="entry name" value="HTH_GNTR"/>
    <property type="match status" value="1"/>
</dbReference>
<keyword evidence="3" id="KW-0804">Transcription</keyword>
<gene>
    <name evidence="5" type="ORF">Val02_45490</name>
</gene>
<evidence type="ECO:0000313" key="5">
    <source>
        <dbReference type="EMBL" id="GIJ47663.1"/>
    </source>
</evidence>
<dbReference type="InterPro" id="IPR000524">
    <property type="entry name" value="Tscrpt_reg_HTH_GntR"/>
</dbReference>
<reference evidence="5" key="1">
    <citation type="submission" date="2021-01" db="EMBL/GenBank/DDBJ databases">
        <title>Whole genome shotgun sequence of Virgisporangium aliadipatigenens NBRC 105644.</title>
        <authorList>
            <person name="Komaki H."/>
            <person name="Tamura T."/>
        </authorList>
    </citation>
    <scope>NUCLEOTIDE SEQUENCE</scope>
    <source>
        <strain evidence="5">NBRC 105644</strain>
    </source>
</reference>
<comment type="caution">
    <text evidence="5">The sequence shown here is derived from an EMBL/GenBank/DDBJ whole genome shotgun (WGS) entry which is preliminary data.</text>
</comment>
<dbReference type="InterPro" id="IPR036390">
    <property type="entry name" value="WH_DNA-bd_sf"/>
</dbReference>
<dbReference type="PROSITE" id="PS50949">
    <property type="entry name" value="HTH_GNTR"/>
    <property type="match status" value="1"/>
</dbReference>
<dbReference type="SMART" id="SM00866">
    <property type="entry name" value="UTRA"/>
    <property type="match status" value="1"/>
</dbReference>
<keyword evidence="2" id="KW-0238">DNA-binding</keyword>
<dbReference type="AlphaFoldDB" id="A0A8J3YPX3"/>
<dbReference type="InterPro" id="IPR011663">
    <property type="entry name" value="UTRA"/>
</dbReference>
<proteinExistence type="predicted"/>
<dbReference type="GO" id="GO:0045892">
    <property type="term" value="P:negative regulation of DNA-templated transcription"/>
    <property type="evidence" value="ECO:0007669"/>
    <property type="project" value="TreeGrafter"/>
</dbReference>
<dbReference type="InterPro" id="IPR036388">
    <property type="entry name" value="WH-like_DNA-bd_sf"/>
</dbReference>
<evidence type="ECO:0000256" key="3">
    <source>
        <dbReference type="ARBA" id="ARBA00023163"/>
    </source>
</evidence>
<dbReference type="GO" id="GO:0003700">
    <property type="term" value="F:DNA-binding transcription factor activity"/>
    <property type="evidence" value="ECO:0007669"/>
    <property type="project" value="InterPro"/>
</dbReference>
<accession>A0A8J3YPX3</accession>
<dbReference type="Gene3D" id="1.10.10.10">
    <property type="entry name" value="Winged helix-like DNA-binding domain superfamily/Winged helix DNA-binding domain"/>
    <property type="match status" value="1"/>
</dbReference>
<dbReference type="Pfam" id="PF07702">
    <property type="entry name" value="UTRA"/>
    <property type="match status" value="1"/>
</dbReference>
<dbReference type="EMBL" id="BOPF01000016">
    <property type="protein sequence ID" value="GIJ47663.1"/>
    <property type="molecule type" value="Genomic_DNA"/>
</dbReference>
<dbReference type="Proteomes" id="UP000619260">
    <property type="component" value="Unassembled WGS sequence"/>
</dbReference>
<protein>
    <submittedName>
        <fullName evidence="5">GntR family transcriptional regulator</fullName>
    </submittedName>
</protein>
<feature type="domain" description="HTH gntR-type" evidence="4">
    <location>
        <begin position="6"/>
        <end position="74"/>
    </location>
</feature>
<dbReference type="SUPFAM" id="SSF64288">
    <property type="entry name" value="Chorismate lyase-like"/>
    <property type="match status" value="1"/>
</dbReference>
<keyword evidence="6" id="KW-1185">Reference proteome</keyword>
<evidence type="ECO:0000313" key="6">
    <source>
        <dbReference type="Proteomes" id="UP000619260"/>
    </source>
</evidence>
<dbReference type="Gene3D" id="3.40.1410.10">
    <property type="entry name" value="Chorismate lyase-like"/>
    <property type="match status" value="1"/>
</dbReference>
<evidence type="ECO:0000256" key="1">
    <source>
        <dbReference type="ARBA" id="ARBA00023015"/>
    </source>
</evidence>
<evidence type="ECO:0000256" key="2">
    <source>
        <dbReference type="ARBA" id="ARBA00023125"/>
    </source>
</evidence>
<sequence>MSGKYVPAYEKIAALLRTAIESGEIAPGGQLPAVRDLAARYEVTPGTVSRAVGRLQALGLVTTTRGGGIYVRGFEPIIRNSPGRLARDRWGTGATIQDADTGKRSRTVDVETGERVAPDWVAAPLGLADGAVAAFRSRRFVVEDRYVQLSVSWMPAELVRGTAIMHTDTGPGGMYARLAELGHAPATFVERVRTRMPTRDEEERLELLAGTPVFEITRHATTEAGRCVEVNRMTLDGRAYVLDYTFPA</sequence>
<evidence type="ECO:0000259" key="4">
    <source>
        <dbReference type="PROSITE" id="PS50949"/>
    </source>
</evidence>
<dbReference type="PANTHER" id="PTHR44846">
    <property type="entry name" value="MANNOSYL-D-GLYCERATE TRANSPORT/METABOLISM SYSTEM REPRESSOR MNGR-RELATED"/>
    <property type="match status" value="1"/>
</dbReference>